<organism evidence="2 3">
    <name type="scientific">Pyxidicoccus parkwayensis</name>
    <dbReference type="NCBI Taxonomy" id="2813578"/>
    <lineage>
        <taxon>Bacteria</taxon>
        <taxon>Pseudomonadati</taxon>
        <taxon>Myxococcota</taxon>
        <taxon>Myxococcia</taxon>
        <taxon>Myxococcales</taxon>
        <taxon>Cystobacterineae</taxon>
        <taxon>Myxococcaceae</taxon>
        <taxon>Pyxidicoccus</taxon>
    </lineage>
</organism>
<dbReference type="SUPFAM" id="SSF51735">
    <property type="entry name" value="NAD(P)-binding Rossmann-fold domains"/>
    <property type="match status" value="1"/>
</dbReference>
<comment type="similarity">
    <text evidence="1">Belongs to the short-chain dehydrogenases/reductases (SDR) family.</text>
</comment>
<dbReference type="RefSeq" id="WP_206727510.1">
    <property type="nucleotide sequence ID" value="NZ_CP071090.1"/>
</dbReference>
<evidence type="ECO:0000313" key="3">
    <source>
        <dbReference type="Proteomes" id="UP000662747"/>
    </source>
</evidence>
<evidence type="ECO:0000256" key="1">
    <source>
        <dbReference type="ARBA" id="ARBA00006484"/>
    </source>
</evidence>
<dbReference type="PANTHER" id="PTHR42760">
    <property type="entry name" value="SHORT-CHAIN DEHYDROGENASES/REDUCTASES FAMILY MEMBER"/>
    <property type="match status" value="1"/>
</dbReference>
<dbReference type="EMBL" id="CP071090">
    <property type="protein sequence ID" value="QSQ25959.1"/>
    <property type="molecule type" value="Genomic_DNA"/>
</dbReference>
<proteinExistence type="inferred from homology"/>
<dbReference type="PANTHER" id="PTHR42760:SF135">
    <property type="entry name" value="BLL7886 PROTEIN"/>
    <property type="match status" value="1"/>
</dbReference>
<dbReference type="InterPro" id="IPR002347">
    <property type="entry name" value="SDR_fam"/>
</dbReference>
<evidence type="ECO:0000313" key="2">
    <source>
        <dbReference type="EMBL" id="QSQ25959.1"/>
    </source>
</evidence>
<dbReference type="Gene3D" id="3.40.50.720">
    <property type="entry name" value="NAD(P)-binding Rossmann-like Domain"/>
    <property type="match status" value="1"/>
</dbReference>
<accession>A0ABX7P631</accession>
<reference evidence="2 3" key="1">
    <citation type="submission" date="2021-02" db="EMBL/GenBank/DDBJ databases">
        <title>De Novo genome assembly of isolated myxobacteria.</title>
        <authorList>
            <person name="Stevens D.C."/>
        </authorList>
    </citation>
    <scope>NUCLEOTIDE SEQUENCE [LARGE SCALE GENOMIC DNA]</scope>
    <source>
        <strain evidence="3">SCPEA02</strain>
    </source>
</reference>
<gene>
    <name evidence="2" type="ORF">JY651_13955</name>
</gene>
<protein>
    <submittedName>
        <fullName evidence="2">SDR family oxidoreductase</fullName>
    </submittedName>
</protein>
<dbReference type="InterPro" id="IPR036291">
    <property type="entry name" value="NAD(P)-bd_dom_sf"/>
</dbReference>
<sequence>MTSSETVTPFVEGLLHQKVVLVSGAGQPFANAIARRLRGAGARLALVFLPEHEAAASELARSVGADLAQACELSDAQAVSTAVRRVTSELGGVDVLVSAHLSRAPGLLSELSAEQWRLLVERQMSGTAYLCKEVIRAMMRKRSGRILSLLDTGPGGASQVAAEGIAAMTRALANEVARQGIAVNTLAVHLLPEEAEQLPPARRERLENELGPLGRLGSPEEVAEAALFLASSAANLMTGQRLSATGGLL</sequence>
<dbReference type="PRINTS" id="PR00081">
    <property type="entry name" value="GDHRDH"/>
</dbReference>
<keyword evidence="3" id="KW-1185">Reference proteome</keyword>
<dbReference type="Pfam" id="PF13561">
    <property type="entry name" value="adh_short_C2"/>
    <property type="match status" value="1"/>
</dbReference>
<dbReference type="Proteomes" id="UP000662747">
    <property type="component" value="Chromosome"/>
</dbReference>
<name>A0ABX7P631_9BACT</name>